<reference evidence="5" key="1">
    <citation type="submission" date="2019-03" db="EMBL/GenBank/DDBJ databases">
        <title>Flavobacterium sp.</title>
        <authorList>
            <person name="Kim H."/>
        </authorList>
    </citation>
    <scope>NUCLEOTIDE SEQUENCE [LARGE SCALE GENOMIC DNA]</scope>
    <source>
        <strain evidence="5">GS13</strain>
    </source>
</reference>
<dbReference type="KEGG" id="fnk:E1750_14240"/>
<dbReference type="PROSITE" id="PS50930">
    <property type="entry name" value="HTH_LYTTR"/>
    <property type="match status" value="1"/>
</dbReference>
<dbReference type="GO" id="GO:0003677">
    <property type="term" value="F:DNA binding"/>
    <property type="evidence" value="ECO:0007669"/>
    <property type="project" value="InterPro"/>
</dbReference>
<organism evidence="4 5">
    <name type="scientific">Flavobacterium nackdongense</name>
    <dbReference type="NCBI Taxonomy" id="2547394"/>
    <lineage>
        <taxon>Bacteria</taxon>
        <taxon>Pseudomonadati</taxon>
        <taxon>Bacteroidota</taxon>
        <taxon>Flavobacteriia</taxon>
        <taxon>Flavobacteriales</taxon>
        <taxon>Flavobacteriaceae</taxon>
        <taxon>Flavobacterium</taxon>
    </lineage>
</organism>
<dbReference type="InterPro" id="IPR001789">
    <property type="entry name" value="Sig_transdc_resp-reg_receiver"/>
</dbReference>
<evidence type="ECO:0000259" key="2">
    <source>
        <dbReference type="PROSITE" id="PS50110"/>
    </source>
</evidence>
<dbReference type="RefSeq" id="WP_133277424.1">
    <property type="nucleotide sequence ID" value="NZ_CP037933.1"/>
</dbReference>
<dbReference type="SMART" id="SM00850">
    <property type="entry name" value="LytTR"/>
    <property type="match status" value="1"/>
</dbReference>
<evidence type="ECO:0000259" key="3">
    <source>
        <dbReference type="PROSITE" id="PS50930"/>
    </source>
</evidence>
<feature type="domain" description="Response regulatory" evidence="2">
    <location>
        <begin position="4"/>
        <end position="117"/>
    </location>
</feature>
<dbReference type="Pfam" id="PF00072">
    <property type="entry name" value="Response_reg"/>
    <property type="match status" value="1"/>
</dbReference>
<keyword evidence="1" id="KW-0597">Phosphoprotein</keyword>
<feature type="domain" description="HTH LytTR-type" evidence="3">
    <location>
        <begin position="134"/>
        <end position="234"/>
    </location>
</feature>
<feature type="modified residue" description="4-aspartylphosphate" evidence="1">
    <location>
        <position position="56"/>
    </location>
</feature>
<evidence type="ECO:0000313" key="4">
    <source>
        <dbReference type="EMBL" id="QBN19908.1"/>
    </source>
</evidence>
<proteinExistence type="predicted"/>
<dbReference type="SMART" id="SM00448">
    <property type="entry name" value="REC"/>
    <property type="match status" value="1"/>
</dbReference>
<gene>
    <name evidence="4" type="ORF">E1750_14240</name>
</gene>
<evidence type="ECO:0000313" key="5">
    <source>
        <dbReference type="Proteomes" id="UP000291124"/>
    </source>
</evidence>
<dbReference type="Gene3D" id="2.40.50.1020">
    <property type="entry name" value="LytTr DNA-binding domain"/>
    <property type="match status" value="1"/>
</dbReference>
<dbReference type="Gene3D" id="3.40.50.2300">
    <property type="match status" value="1"/>
</dbReference>
<keyword evidence="5" id="KW-1185">Reference proteome</keyword>
<dbReference type="InterPro" id="IPR011006">
    <property type="entry name" value="CheY-like_superfamily"/>
</dbReference>
<dbReference type="OrthoDB" id="2168082at2"/>
<sequence length="237" mass="27510">MVIKAIVVDDEILNLKNLEIILKKNFPKIEIKALFQNVADAKYFLEKNHIDLLFLDISMPIADGFDLLKYFPNQDFQIIFITAHEEFAIKAIKAGAVDYILKPIILEELEIAINKVSNIIVSQKRNAAKKVLTINYEGGKSIIELDQIIYLKGFDNLTTVYLTKNKKITVSKTLKYFEELLGEGFFRIHKSYIVNLKFIDKIESKETYVLTLKERTQLPISRRNYKNLNDYLKNKSL</sequence>
<dbReference type="Proteomes" id="UP000291124">
    <property type="component" value="Chromosome"/>
</dbReference>
<evidence type="ECO:0000256" key="1">
    <source>
        <dbReference type="PROSITE-ProRule" id="PRU00169"/>
    </source>
</evidence>
<dbReference type="GO" id="GO:0000156">
    <property type="term" value="F:phosphorelay response regulator activity"/>
    <property type="evidence" value="ECO:0007669"/>
    <property type="project" value="InterPro"/>
</dbReference>
<dbReference type="InterPro" id="IPR007492">
    <property type="entry name" value="LytTR_DNA-bd_dom"/>
</dbReference>
<dbReference type="AlphaFoldDB" id="A0A4P6YCC7"/>
<dbReference type="PANTHER" id="PTHR37299">
    <property type="entry name" value="TRANSCRIPTIONAL REGULATOR-RELATED"/>
    <property type="match status" value="1"/>
</dbReference>
<dbReference type="Pfam" id="PF04397">
    <property type="entry name" value="LytTR"/>
    <property type="match status" value="1"/>
</dbReference>
<protein>
    <submittedName>
        <fullName evidence="4">Response regulator transcription factor</fullName>
    </submittedName>
</protein>
<dbReference type="PANTHER" id="PTHR37299:SF1">
    <property type="entry name" value="STAGE 0 SPORULATION PROTEIN A HOMOLOG"/>
    <property type="match status" value="1"/>
</dbReference>
<accession>A0A4P6YCC7</accession>
<dbReference type="EMBL" id="CP037933">
    <property type="protein sequence ID" value="QBN19908.1"/>
    <property type="molecule type" value="Genomic_DNA"/>
</dbReference>
<name>A0A4P6YCC7_9FLAO</name>
<dbReference type="InterPro" id="IPR046947">
    <property type="entry name" value="LytR-like"/>
</dbReference>
<dbReference type="SUPFAM" id="SSF52172">
    <property type="entry name" value="CheY-like"/>
    <property type="match status" value="1"/>
</dbReference>
<dbReference type="PROSITE" id="PS50110">
    <property type="entry name" value="RESPONSE_REGULATORY"/>
    <property type="match status" value="1"/>
</dbReference>